<evidence type="ECO:0000313" key="1">
    <source>
        <dbReference type="EMBL" id="QCO55818.1"/>
    </source>
</evidence>
<protein>
    <submittedName>
        <fullName evidence="1">Uncharacterized protein</fullName>
    </submittedName>
</protein>
<sequence>MRRRKVIAAQTALFSLPKDLIIHKVRPGNLPLADDAVLFYPFNSLSNMTAVTNRDVHHVLTLHGESNKFASNRPTARLYDYICVAGPLGRDRYISNRIFTKDDVDRGRLIMMGDSFVQAQQWIQPADSTEDGAVLYCPTWEGYGNQTNNFSSITDLSGFEACRQISRALGTQAIVIKPHPYLGLLRRGMFRKFIEGVRGLVADGFSVQLALSDANIPLKLLCRMTLTGVQKVDVSDAQPVKVRMGVCDISGMEAIFLKQRVPHMVMSRGQAFPDGLTKVYSHKAIIPGDDMAKKALAYNDDAEHIDTCHRELSFGWHDPSLQNMTGPERRAWLIDYVRQNPFWRNTQRGEQ</sequence>
<name>A0A4P8EG21_9RHOB</name>
<dbReference type="OrthoDB" id="7806295at2"/>
<keyword evidence="2" id="KW-1185">Reference proteome</keyword>
<dbReference type="RefSeq" id="WP_137193579.1">
    <property type="nucleotide sequence ID" value="NZ_CP039964.1"/>
</dbReference>
<dbReference type="EMBL" id="CP039964">
    <property type="protein sequence ID" value="QCO55818.1"/>
    <property type="molecule type" value="Genomic_DNA"/>
</dbReference>
<dbReference type="Proteomes" id="UP000298631">
    <property type="component" value="Chromosome"/>
</dbReference>
<evidence type="ECO:0000313" key="2">
    <source>
        <dbReference type="Proteomes" id="UP000298631"/>
    </source>
</evidence>
<reference evidence="1 2" key="1">
    <citation type="submission" date="2019-05" db="EMBL/GenBank/DDBJ databases">
        <title>Pseudorhodobacter turbinis sp. nov., isolated from the gut of the Korean turban shell.</title>
        <authorList>
            <person name="Jeong Y.-S."/>
            <person name="Kang W.-R."/>
            <person name="Bae J.-W."/>
        </authorList>
    </citation>
    <scope>NUCLEOTIDE SEQUENCE [LARGE SCALE GENOMIC DNA]</scope>
    <source>
        <strain evidence="1 2">S12M18</strain>
    </source>
</reference>
<dbReference type="KEGG" id="pseb:EOK75_08725"/>
<accession>A0A4P8EG21</accession>
<dbReference type="AlphaFoldDB" id="A0A4P8EG21"/>
<gene>
    <name evidence="1" type="ORF">EOK75_08725</name>
</gene>
<organism evidence="1 2">
    <name type="scientific">Pseudorhodobacter turbinis</name>
    <dbReference type="NCBI Taxonomy" id="2500533"/>
    <lineage>
        <taxon>Bacteria</taxon>
        <taxon>Pseudomonadati</taxon>
        <taxon>Pseudomonadota</taxon>
        <taxon>Alphaproteobacteria</taxon>
        <taxon>Rhodobacterales</taxon>
        <taxon>Paracoccaceae</taxon>
        <taxon>Pseudorhodobacter</taxon>
    </lineage>
</organism>
<proteinExistence type="predicted"/>